<dbReference type="InterPro" id="IPR023346">
    <property type="entry name" value="Lysozyme-like_dom_sf"/>
</dbReference>
<evidence type="ECO:0000313" key="3">
    <source>
        <dbReference type="EMBL" id="MBM3222664.1"/>
    </source>
</evidence>
<dbReference type="PANTHER" id="PTHR37423:SF2">
    <property type="entry name" value="MEMBRANE-BOUND LYTIC MUREIN TRANSGLYCOSYLASE C"/>
    <property type="match status" value="1"/>
</dbReference>
<evidence type="ECO:0000259" key="2">
    <source>
        <dbReference type="Pfam" id="PF01464"/>
    </source>
</evidence>
<dbReference type="PROSITE" id="PS00922">
    <property type="entry name" value="TRANSGLYCOSYLASE"/>
    <property type="match status" value="1"/>
</dbReference>
<reference evidence="3" key="1">
    <citation type="submission" date="2019-03" db="EMBL/GenBank/DDBJ databases">
        <title>Lake Tanganyika Metagenome-Assembled Genomes (MAGs).</title>
        <authorList>
            <person name="Tran P."/>
        </authorList>
    </citation>
    <scope>NUCLEOTIDE SEQUENCE</scope>
    <source>
        <strain evidence="3">K_DeepCast_65m_m2_066</strain>
    </source>
</reference>
<evidence type="ECO:0000313" key="4">
    <source>
        <dbReference type="Proteomes" id="UP000712673"/>
    </source>
</evidence>
<comment type="caution">
    <text evidence="3">The sequence shown here is derived from an EMBL/GenBank/DDBJ whole genome shotgun (WGS) entry which is preliminary data.</text>
</comment>
<dbReference type="Pfam" id="PF01464">
    <property type="entry name" value="SLT"/>
    <property type="match status" value="1"/>
</dbReference>
<dbReference type="AlphaFoldDB" id="A0A937VX28"/>
<feature type="domain" description="Transglycosylase SLT" evidence="2">
    <location>
        <begin position="94"/>
        <end position="190"/>
    </location>
</feature>
<evidence type="ECO:0000256" key="1">
    <source>
        <dbReference type="ARBA" id="ARBA00007734"/>
    </source>
</evidence>
<name>A0A937VX28_UNCTE</name>
<dbReference type="SUPFAM" id="SSF53955">
    <property type="entry name" value="Lysozyme-like"/>
    <property type="match status" value="1"/>
</dbReference>
<dbReference type="GO" id="GO:0016020">
    <property type="term" value="C:membrane"/>
    <property type="evidence" value="ECO:0007669"/>
    <property type="project" value="InterPro"/>
</dbReference>
<dbReference type="EMBL" id="VGLS01000041">
    <property type="protein sequence ID" value="MBM3222664.1"/>
    <property type="molecule type" value="Genomic_DNA"/>
</dbReference>
<dbReference type="Gene3D" id="1.10.530.10">
    <property type="match status" value="1"/>
</dbReference>
<organism evidence="3 4">
    <name type="scientific">Tectimicrobiota bacterium</name>
    <dbReference type="NCBI Taxonomy" id="2528274"/>
    <lineage>
        <taxon>Bacteria</taxon>
        <taxon>Pseudomonadati</taxon>
        <taxon>Nitrospinota/Tectimicrobiota group</taxon>
        <taxon>Candidatus Tectimicrobiota</taxon>
    </lineage>
</organism>
<gene>
    <name evidence="3" type="ORF">FJZ47_02500</name>
</gene>
<dbReference type="GO" id="GO:0008933">
    <property type="term" value="F:peptidoglycan lytic transglycosylase activity"/>
    <property type="evidence" value="ECO:0007669"/>
    <property type="project" value="InterPro"/>
</dbReference>
<dbReference type="InterPro" id="IPR000189">
    <property type="entry name" value="Transglyc_AS"/>
</dbReference>
<dbReference type="Proteomes" id="UP000712673">
    <property type="component" value="Unassembled WGS sequence"/>
</dbReference>
<dbReference type="PANTHER" id="PTHR37423">
    <property type="entry name" value="SOLUBLE LYTIC MUREIN TRANSGLYCOSYLASE-RELATED"/>
    <property type="match status" value="1"/>
</dbReference>
<sequence>MIGVRGERIMAQRQGMQSASWWCRGMLGGSLVGVLLWAWGPAQAQIVRYQGPDGRLYFTNLPVPSASMPTHSTSRPTQTATRLAMQPPMLPLIYRLAQQYSMDPRLVQAIITVESNFDPYAVSRAGAQGLMQLMPDTAARYQVADPFDPKANIEGGLRYLRDLFRLFPGDIRHVLAAYNAGEGTVQQYGGIPPYPETQRYVERVLGLYSAAPAPSQGKIYRYRTASGSILLTDIPQGSTDTTRSR</sequence>
<dbReference type="CDD" id="cd00254">
    <property type="entry name" value="LT-like"/>
    <property type="match status" value="1"/>
</dbReference>
<dbReference type="InterPro" id="IPR008258">
    <property type="entry name" value="Transglycosylase_SLT_dom_1"/>
</dbReference>
<protein>
    <submittedName>
        <fullName evidence="3">Lytic transglycosylase domain-containing protein</fullName>
    </submittedName>
</protein>
<comment type="similarity">
    <text evidence="1">Belongs to the transglycosylase Slt family.</text>
</comment>
<proteinExistence type="inferred from homology"/>
<dbReference type="GO" id="GO:0000270">
    <property type="term" value="P:peptidoglycan metabolic process"/>
    <property type="evidence" value="ECO:0007669"/>
    <property type="project" value="InterPro"/>
</dbReference>
<accession>A0A937VX28</accession>